<keyword evidence="10" id="KW-0539">Nucleus</keyword>
<comment type="subcellular location">
    <subcellularLocation>
        <location evidence="1">Nucleus</location>
    </subcellularLocation>
</comment>
<dbReference type="OrthoDB" id="448448at2759"/>
<evidence type="ECO:0000259" key="15">
    <source>
        <dbReference type="PROSITE" id="PS51194"/>
    </source>
</evidence>
<dbReference type="Pfam" id="PF00097">
    <property type="entry name" value="zf-C3HC4"/>
    <property type="match status" value="1"/>
</dbReference>
<dbReference type="GO" id="GO:0005524">
    <property type="term" value="F:ATP binding"/>
    <property type="evidence" value="ECO:0007669"/>
    <property type="project" value="UniProtKB-KW"/>
</dbReference>
<keyword evidence="3" id="KW-0479">Metal-binding</keyword>
<comment type="similarity">
    <text evidence="2">Belongs to the SNF2/RAD54 helicase family. RAD16 subfamily.</text>
</comment>
<evidence type="ECO:0000256" key="1">
    <source>
        <dbReference type="ARBA" id="ARBA00004123"/>
    </source>
</evidence>
<dbReference type="InterPro" id="IPR027417">
    <property type="entry name" value="P-loop_NTPase"/>
</dbReference>
<dbReference type="Gene3D" id="3.30.40.10">
    <property type="entry name" value="Zinc/RING finger domain, C3HC4 (zinc finger)"/>
    <property type="match status" value="1"/>
</dbReference>
<accession>A0A9D4TVG2</accession>
<keyword evidence="4" id="KW-0547">Nucleotide-binding</keyword>
<dbReference type="PANTHER" id="PTHR45626:SF17">
    <property type="entry name" value="HELICASE-LIKE TRANSCRIPTION FACTOR"/>
    <property type="match status" value="1"/>
</dbReference>
<keyword evidence="8" id="KW-0862">Zinc</keyword>
<dbReference type="PROSITE" id="PS00518">
    <property type="entry name" value="ZF_RING_1"/>
    <property type="match status" value="1"/>
</dbReference>
<comment type="caution">
    <text evidence="16">The sequence shown here is derived from an EMBL/GenBank/DDBJ whole genome shotgun (WGS) entry which is preliminary data.</text>
</comment>
<evidence type="ECO:0000259" key="13">
    <source>
        <dbReference type="PROSITE" id="PS50089"/>
    </source>
</evidence>
<feature type="domain" description="Helicase ATP-binding" evidence="14">
    <location>
        <begin position="423"/>
        <end position="556"/>
    </location>
</feature>
<organism evidence="16 17">
    <name type="scientific">Chlorella vulgaris</name>
    <name type="common">Green alga</name>
    <dbReference type="NCBI Taxonomy" id="3077"/>
    <lineage>
        <taxon>Eukaryota</taxon>
        <taxon>Viridiplantae</taxon>
        <taxon>Chlorophyta</taxon>
        <taxon>core chlorophytes</taxon>
        <taxon>Trebouxiophyceae</taxon>
        <taxon>Chlorellales</taxon>
        <taxon>Chlorellaceae</taxon>
        <taxon>Chlorella clade</taxon>
        <taxon>Chlorella</taxon>
    </lineage>
</organism>
<evidence type="ECO:0000256" key="12">
    <source>
        <dbReference type="SAM" id="MobiDB-lite"/>
    </source>
</evidence>
<evidence type="ECO:0000256" key="11">
    <source>
        <dbReference type="PROSITE-ProRule" id="PRU00175"/>
    </source>
</evidence>
<keyword evidence="17" id="KW-1185">Reference proteome</keyword>
<feature type="domain" description="Helicase C-terminal" evidence="15">
    <location>
        <begin position="806"/>
        <end position="959"/>
    </location>
</feature>
<evidence type="ECO:0000259" key="14">
    <source>
        <dbReference type="PROSITE" id="PS51192"/>
    </source>
</evidence>
<dbReference type="InterPro" id="IPR014905">
    <property type="entry name" value="HIRAN"/>
</dbReference>
<dbReference type="Pfam" id="PF00271">
    <property type="entry name" value="Helicase_C"/>
    <property type="match status" value="1"/>
</dbReference>
<dbReference type="SMART" id="SM00487">
    <property type="entry name" value="DEXDc"/>
    <property type="match status" value="1"/>
</dbReference>
<dbReference type="GO" id="GO:0008094">
    <property type="term" value="F:ATP-dependent activity, acting on DNA"/>
    <property type="evidence" value="ECO:0007669"/>
    <property type="project" value="TreeGrafter"/>
</dbReference>
<dbReference type="GO" id="GO:0006281">
    <property type="term" value="P:DNA repair"/>
    <property type="evidence" value="ECO:0007669"/>
    <property type="project" value="TreeGrafter"/>
</dbReference>
<reference evidence="16" key="1">
    <citation type="journal article" date="2019" name="Plant J.">
        <title>Chlorella vulgaris genome assembly and annotation reveals the molecular basis for metabolic acclimation to high light conditions.</title>
        <authorList>
            <person name="Cecchin M."/>
            <person name="Marcolungo L."/>
            <person name="Rossato M."/>
            <person name="Girolomoni L."/>
            <person name="Cosentino E."/>
            <person name="Cuine S."/>
            <person name="Li-Beisson Y."/>
            <person name="Delledonne M."/>
            <person name="Ballottari M."/>
        </authorList>
    </citation>
    <scope>NUCLEOTIDE SEQUENCE</scope>
    <source>
        <strain evidence="16">211/11P</strain>
    </source>
</reference>
<dbReference type="Gene3D" id="3.40.50.10810">
    <property type="entry name" value="Tandem AAA-ATPase domain"/>
    <property type="match status" value="2"/>
</dbReference>
<feature type="domain" description="RING-type" evidence="13">
    <location>
        <begin position="707"/>
        <end position="746"/>
    </location>
</feature>
<reference evidence="16" key="2">
    <citation type="submission" date="2020-11" db="EMBL/GenBank/DDBJ databases">
        <authorList>
            <person name="Cecchin M."/>
            <person name="Marcolungo L."/>
            <person name="Rossato M."/>
            <person name="Girolomoni L."/>
            <person name="Cosentino E."/>
            <person name="Cuine S."/>
            <person name="Li-Beisson Y."/>
            <person name="Delledonne M."/>
            <person name="Ballottari M."/>
        </authorList>
    </citation>
    <scope>NUCLEOTIDE SEQUENCE</scope>
    <source>
        <strain evidence="16">211/11P</strain>
        <tissue evidence="16">Whole cell</tissue>
    </source>
</reference>
<evidence type="ECO:0000256" key="2">
    <source>
        <dbReference type="ARBA" id="ARBA00008438"/>
    </source>
</evidence>
<dbReference type="GO" id="GO:0005634">
    <property type="term" value="C:nucleus"/>
    <property type="evidence" value="ECO:0007669"/>
    <property type="project" value="UniProtKB-SubCell"/>
</dbReference>
<dbReference type="CDD" id="cd18793">
    <property type="entry name" value="SF2_C_SNF"/>
    <property type="match status" value="1"/>
</dbReference>
<evidence type="ECO:0000313" key="17">
    <source>
        <dbReference type="Proteomes" id="UP001055712"/>
    </source>
</evidence>
<evidence type="ECO:0000256" key="3">
    <source>
        <dbReference type="ARBA" id="ARBA00022723"/>
    </source>
</evidence>
<keyword evidence="7" id="KW-0347">Helicase</keyword>
<sequence length="970" mass="106120">MIEFDIDGQDIKAEAEAAEEPLLSPAEPIGIAEVLEDDIVGIQHYKGEVNLNEMVELVREPHNEYDKWAIRVDNVRGVKVGHLPARLACHLAPLMDQGLLQLEGLVHAFHRPPDNKYKLPVLLSLFCEPSQRDAVHDMVDRAKAAKQAADMQRSRYQRPTPPKSPSWVADSRSNRSGRRRSDAGSDGGFVAAAPVEVRLSQKEMDDGLARLWDMQLQSGPRQRLKAGPEVVTPLYPHQQEALAWMVHRENSNCLPPFWEPRVGRPGAALTYVSQLTRHISTLRPPPLRGGILADDMGLGKTLEVICLIATNCPGVSPYNLRTFTAAEAEQEAQPVGSSAAAAGQVEQKQGQQGLEQAQVIDLTQEREDEGGQPSAKRLRMGKEAARSPASATARGSSQQGSQTAQQPSEAERRAAEAEGAPSLPTADGPRATLIVCPVSVMSNWATQLAEHCSGTLAVCMHYGPDRNKQAAFLASHDVVITSYAILAQEAGTDSGVSQVDWLRVCLDEAQHIKNATTKAAQAAYALSAQRRWAVTGTPVVNSLQDLHSMSRFLRIDFLQDKNLFVRTIERPIKEGEAAGLTRLRVLMGAIALRRTKQQQVDGRPLVELPQKTVYRVVVKLDPASRAKYTRWQEAGREIVQYHLQHGTLLANYTAVLEILLRLRQICCHASLAPGEDPSFLEQQQQQQQQGNQANLLELLRAGLNNECASCLAVLETPCITPCQHAFCRRCIDRALNRIVPACPMCSSPISAADVVELPAEALEPAPQDGTSGSIGASTAADQAGYGSPKVEALLYHLRRDAAASAAAEPGVPAIRSIVFSQFTKFLDVVQAALRVEGFHVSRLDGSTSAKKRGEVLRAFQSGGASSPTVLLVSLKAGGVGLNLTAASRVHLLDPWWNAAVEDQACDRVHRLGQTRDVLIYRYCVENSIEERMIALQEQKKDLISLAFDRRTPEEVRQSRLADVRMLMEIK</sequence>
<gene>
    <name evidence="16" type="ORF">D9Q98_001931</name>
</gene>
<dbReference type="Proteomes" id="UP001055712">
    <property type="component" value="Unassembled WGS sequence"/>
</dbReference>
<feature type="compositionally biased region" description="Low complexity" evidence="12">
    <location>
        <begin position="389"/>
        <end position="406"/>
    </location>
</feature>
<dbReference type="AlphaFoldDB" id="A0A9D4TVG2"/>
<dbReference type="Gene3D" id="3.30.70.2330">
    <property type="match status" value="1"/>
</dbReference>
<dbReference type="InterPro" id="IPR049730">
    <property type="entry name" value="SNF2/RAD54-like_C"/>
</dbReference>
<dbReference type="InterPro" id="IPR001841">
    <property type="entry name" value="Znf_RING"/>
</dbReference>
<evidence type="ECO:0000256" key="7">
    <source>
        <dbReference type="ARBA" id="ARBA00022806"/>
    </source>
</evidence>
<dbReference type="PROSITE" id="PS51192">
    <property type="entry name" value="HELICASE_ATP_BIND_1"/>
    <property type="match status" value="1"/>
</dbReference>
<evidence type="ECO:0000313" key="16">
    <source>
        <dbReference type="EMBL" id="KAI3435873.1"/>
    </source>
</evidence>
<dbReference type="InterPro" id="IPR013083">
    <property type="entry name" value="Znf_RING/FYVE/PHD"/>
</dbReference>
<dbReference type="SUPFAM" id="SSF52540">
    <property type="entry name" value="P-loop containing nucleoside triphosphate hydrolases"/>
    <property type="match status" value="2"/>
</dbReference>
<keyword evidence="5 11" id="KW-0863">Zinc-finger</keyword>
<evidence type="ECO:0000256" key="9">
    <source>
        <dbReference type="ARBA" id="ARBA00022840"/>
    </source>
</evidence>
<evidence type="ECO:0000256" key="10">
    <source>
        <dbReference type="ARBA" id="ARBA00023242"/>
    </source>
</evidence>
<dbReference type="InterPro" id="IPR014001">
    <property type="entry name" value="Helicase_ATP-bd"/>
</dbReference>
<protein>
    <submittedName>
        <fullName evidence="16">Uncharacterized protein</fullName>
    </submittedName>
</protein>
<dbReference type="PROSITE" id="PS51194">
    <property type="entry name" value="HELICASE_CTER"/>
    <property type="match status" value="1"/>
</dbReference>
<dbReference type="Pfam" id="PF00176">
    <property type="entry name" value="SNF2-rel_dom"/>
    <property type="match status" value="1"/>
</dbReference>
<dbReference type="PROSITE" id="PS50089">
    <property type="entry name" value="ZF_RING_2"/>
    <property type="match status" value="1"/>
</dbReference>
<dbReference type="EMBL" id="SIDB01000002">
    <property type="protein sequence ID" value="KAI3435873.1"/>
    <property type="molecule type" value="Genomic_DNA"/>
</dbReference>
<keyword evidence="9" id="KW-0067">ATP-binding</keyword>
<evidence type="ECO:0000256" key="6">
    <source>
        <dbReference type="ARBA" id="ARBA00022801"/>
    </source>
</evidence>
<dbReference type="InterPro" id="IPR000330">
    <property type="entry name" value="SNF2_N"/>
</dbReference>
<dbReference type="GO" id="GO:0003676">
    <property type="term" value="F:nucleic acid binding"/>
    <property type="evidence" value="ECO:0007669"/>
    <property type="project" value="InterPro"/>
</dbReference>
<evidence type="ECO:0000256" key="8">
    <source>
        <dbReference type="ARBA" id="ARBA00022833"/>
    </source>
</evidence>
<dbReference type="GO" id="GO:0004386">
    <property type="term" value="F:helicase activity"/>
    <property type="evidence" value="ECO:0007669"/>
    <property type="project" value="UniProtKB-KW"/>
</dbReference>
<dbReference type="SMART" id="SM00490">
    <property type="entry name" value="HELICc"/>
    <property type="match status" value="1"/>
</dbReference>
<dbReference type="InterPro" id="IPR018957">
    <property type="entry name" value="Znf_C3HC4_RING-type"/>
</dbReference>
<feature type="region of interest" description="Disordered" evidence="12">
    <location>
        <begin position="334"/>
        <end position="428"/>
    </location>
</feature>
<dbReference type="PANTHER" id="PTHR45626">
    <property type="entry name" value="TRANSCRIPTION TERMINATION FACTOR 2-RELATED"/>
    <property type="match status" value="1"/>
</dbReference>
<dbReference type="GO" id="GO:0008270">
    <property type="term" value="F:zinc ion binding"/>
    <property type="evidence" value="ECO:0007669"/>
    <property type="project" value="UniProtKB-KW"/>
</dbReference>
<dbReference type="InterPro" id="IPR017907">
    <property type="entry name" value="Znf_RING_CS"/>
</dbReference>
<feature type="region of interest" description="Disordered" evidence="12">
    <location>
        <begin position="141"/>
        <end position="188"/>
    </location>
</feature>
<dbReference type="SMART" id="SM00910">
    <property type="entry name" value="HIRAN"/>
    <property type="match status" value="1"/>
</dbReference>
<evidence type="ECO:0000256" key="5">
    <source>
        <dbReference type="ARBA" id="ARBA00022771"/>
    </source>
</evidence>
<name>A0A9D4TVG2_CHLVU</name>
<dbReference type="Pfam" id="PF08797">
    <property type="entry name" value="HIRAN"/>
    <property type="match status" value="1"/>
</dbReference>
<dbReference type="Gene3D" id="3.40.50.300">
    <property type="entry name" value="P-loop containing nucleotide triphosphate hydrolases"/>
    <property type="match status" value="1"/>
</dbReference>
<evidence type="ECO:0000256" key="4">
    <source>
        <dbReference type="ARBA" id="ARBA00022741"/>
    </source>
</evidence>
<dbReference type="InterPro" id="IPR050628">
    <property type="entry name" value="SNF2_RAD54_helicase_TF"/>
</dbReference>
<dbReference type="SUPFAM" id="SSF57850">
    <property type="entry name" value="RING/U-box"/>
    <property type="match status" value="1"/>
</dbReference>
<feature type="compositionally biased region" description="Low complexity" evidence="12">
    <location>
        <begin position="334"/>
        <end position="359"/>
    </location>
</feature>
<dbReference type="InterPro" id="IPR038718">
    <property type="entry name" value="SNF2-like_sf"/>
</dbReference>
<dbReference type="SMART" id="SM00184">
    <property type="entry name" value="RING"/>
    <property type="match status" value="1"/>
</dbReference>
<dbReference type="GO" id="GO:0016818">
    <property type="term" value="F:hydrolase activity, acting on acid anhydrides, in phosphorus-containing anhydrides"/>
    <property type="evidence" value="ECO:0007669"/>
    <property type="project" value="InterPro"/>
</dbReference>
<dbReference type="InterPro" id="IPR001650">
    <property type="entry name" value="Helicase_C-like"/>
</dbReference>
<keyword evidence="6" id="KW-0378">Hydrolase</keyword>
<proteinExistence type="inferred from homology"/>